<keyword evidence="9" id="KW-0067">ATP-binding</keyword>
<proteinExistence type="inferred from homology"/>
<evidence type="ECO:0000256" key="1">
    <source>
        <dbReference type="ARBA" id="ARBA00002324"/>
    </source>
</evidence>
<dbReference type="CDD" id="cd02165">
    <property type="entry name" value="NMNAT"/>
    <property type="match status" value="1"/>
</dbReference>
<evidence type="ECO:0000256" key="13">
    <source>
        <dbReference type="ARBA" id="ARBA00033353"/>
    </source>
</evidence>
<dbReference type="SUPFAM" id="SSF52374">
    <property type="entry name" value="Nucleotidylyl transferase"/>
    <property type="match status" value="1"/>
</dbReference>
<dbReference type="EC" id="2.7.7.18" evidence="4"/>
<comment type="catalytic activity">
    <reaction evidence="14">
        <text>nicotinate beta-D-ribonucleotide + ATP + H(+) = deamido-NAD(+) + diphosphate</text>
        <dbReference type="Rhea" id="RHEA:22860"/>
        <dbReference type="ChEBI" id="CHEBI:15378"/>
        <dbReference type="ChEBI" id="CHEBI:30616"/>
        <dbReference type="ChEBI" id="CHEBI:33019"/>
        <dbReference type="ChEBI" id="CHEBI:57502"/>
        <dbReference type="ChEBI" id="CHEBI:58437"/>
        <dbReference type="EC" id="2.7.7.18"/>
    </reaction>
</comment>
<dbReference type="GO" id="GO:0004515">
    <property type="term" value="F:nicotinate-nucleotide adenylyltransferase activity"/>
    <property type="evidence" value="ECO:0007669"/>
    <property type="project" value="UniProtKB-EC"/>
</dbReference>
<comment type="pathway">
    <text evidence="2">Cofactor biosynthesis; NAD(+) biosynthesis; deamido-NAD(+) from nicotinate D-ribonucleotide: step 1/1.</text>
</comment>
<evidence type="ECO:0000256" key="7">
    <source>
        <dbReference type="ARBA" id="ARBA00022695"/>
    </source>
</evidence>
<evidence type="ECO:0000256" key="4">
    <source>
        <dbReference type="ARBA" id="ARBA00012389"/>
    </source>
</evidence>
<keyword evidence="7 16" id="KW-0548">Nucleotidyltransferase</keyword>
<protein>
    <recommendedName>
        <fullName evidence="4">nicotinate-nucleotide adenylyltransferase</fullName>
        <ecNumber evidence="4">2.7.7.18</ecNumber>
    </recommendedName>
    <alternativeName>
        <fullName evidence="13">Deamido-NAD(+) diphosphorylase</fullName>
    </alternativeName>
    <alternativeName>
        <fullName evidence="12">Deamido-NAD(+) pyrophosphorylase</fullName>
    </alternativeName>
    <alternativeName>
        <fullName evidence="11">Nicotinate mononucleotide adenylyltransferase</fullName>
    </alternativeName>
</protein>
<evidence type="ECO:0000256" key="14">
    <source>
        <dbReference type="ARBA" id="ARBA00048721"/>
    </source>
</evidence>
<dbReference type="InterPro" id="IPR004821">
    <property type="entry name" value="Cyt_trans-like"/>
</dbReference>
<evidence type="ECO:0000313" key="17">
    <source>
        <dbReference type="Proteomes" id="UP000809621"/>
    </source>
</evidence>
<dbReference type="Pfam" id="PF01467">
    <property type="entry name" value="CTP_transf_like"/>
    <property type="match status" value="1"/>
</dbReference>
<evidence type="ECO:0000256" key="3">
    <source>
        <dbReference type="ARBA" id="ARBA00009014"/>
    </source>
</evidence>
<feature type="domain" description="Cytidyltransferase-like" evidence="15">
    <location>
        <begin position="10"/>
        <end position="148"/>
    </location>
</feature>
<comment type="similarity">
    <text evidence="3">Belongs to the NadD family.</text>
</comment>
<evidence type="ECO:0000256" key="2">
    <source>
        <dbReference type="ARBA" id="ARBA00005019"/>
    </source>
</evidence>
<evidence type="ECO:0000256" key="10">
    <source>
        <dbReference type="ARBA" id="ARBA00023027"/>
    </source>
</evidence>
<dbReference type="InterPro" id="IPR014729">
    <property type="entry name" value="Rossmann-like_a/b/a_fold"/>
</dbReference>
<accession>A0ABS2HHG1</accession>
<evidence type="ECO:0000256" key="8">
    <source>
        <dbReference type="ARBA" id="ARBA00022741"/>
    </source>
</evidence>
<evidence type="ECO:0000313" key="16">
    <source>
        <dbReference type="EMBL" id="MBM7036973.1"/>
    </source>
</evidence>
<organism evidence="16 17">
    <name type="scientific">Vibrio ulleungensis</name>
    <dbReference type="NCBI Taxonomy" id="2807619"/>
    <lineage>
        <taxon>Bacteria</taxon>
        <taxon>Pseudomonadati</taxon>
        <taxon>Pseudomonadota</taxon>
        <taxon>Gammaproteobacteria</taxon>
        <taxon>Vibrionales</taxon>
        <taxon>Vibrionaceae</taxon>
        <taxon>Vibrio</taxon>
    </lineage>
</organism>
<keyword evidence="17" id="KW-1185">Reference proteome</keyword>
<reference evidence="16 17" key="1">
    <citation type="submission" date="2021-02" db="EMBL/GenBank/DDBJ databases">
        <authorList>
            <person name="Park J.-S."/>
        </authorList>
    </citation>
    <scope>NUCLEOTIDE SEQUENCE [LARGE SCALE GENOMIC DNA]</scope>
    <source>
        <strain evidence="16 17">188UL20-2</strain>
    </source>
</reference>
<keyword evidence="5" id="KW-0662">Pyridine nucleotide biosynthesis</keyword>
<evidence type="ECO:0000259" key="15">
    <source>
        <dbReference type="Pfam" id="PF01467"/>
    </source>
</evidence>
<keyword evidence="8" id="KW-0547">Nucleotide-binding</keyword>
<name>A0ABS2HHG1_9VIBR</name>
<dbReference type="RefSeq" id="WP_205158530.1">
    <property type="nucleotide sequence ID" value="NZ_JAFEUM010000004.1"/>
</dbReference>
<sequence length="180" mass="20373">MTVKSPKIAVFGSAFNPPSLGHLSVISRLQHFDKVLLVPSIAHAWGKQMLEFEHRCELVRRFVDDISLKNVQISTIEAQIYDGSHPVTTYQLLSSIQESNLDADITFVVGPDNFFNFSKFSRADEVVSKWSVLACPETVGIRSTQIRQNLVDGQPIDHLTTVSVRNYLIEKKFYYRIESG</sequence>
<dbReference type="Proteomes" id="UP000809621">
    <property type="component" value="Unassembled WGS sequence"/>
</dbReference>
<dbReference type="PANTHER" id="PTHR39321">
    <property type="entry name" value="NICOTINATE-NUCLEOTIDE ADENYLYLTRANSFERASE-RELATED"/>
    <property type="match status" value="1"/>
</dbReference>
<dbReference type="Gene3D" id="3.40.50.620">
    <property type="entry name" value="HUPs"/>
    <property type="match status" value="1"/>
</dbReference>
<comment type="function">
    <text evidence="1">Catalyzes the reversible adenylation of nicotinate mononucleotide (NaMN) to nicotinic acid adenine dinucleotide (NaAD).</text>
</comment>
<dbReference type="EMBL" id="JAFEUM010000004">
    <property type="protein sequence ID" value="MBM7036973.1"/>
    <property type="molecule type" value="Genomic_DNA"/>
</dbReference>
<evidence type="ECO:0000256" key="6">
    <source>
        <dbReference type="ARBA" id="ARBA00022679"/>
    </source>
</evidence>
<evidence type="ECO:0000256" key="9">
    <source>
        <dbReference type="ARBA" id="ARBA00022840"/>
    </source>
</evidence>
<dbReference type="InterPro" id="IPR005248">
    <property type="entry name" value="NadD/NMNAT"/>
</dbReference>
<gene>
    <name evidence="16" type="ORF">JQC93_11225</name>
</gene>
<evidence type="ECO:0000256" key="12">
    <source>
        <dbReference type="ARBA" id="ARBA00033140"/>
    </source>
</evidence>
<keyword evidence="10" id="KW-0520">NAD</keyword>
<evidence type="ECO:0000256" key="5">
    <source>
        <dbReference type="ARBA" id="ARBA00022642"/>
    </source>
</evidence>
<comment type="caution">
    <text evidence="16">The sequence shown here is derived from an EMBL/GenBank/DDBJ whole genome shotgun (WGS) entry which is preliminary data.</text>
</comment>
<keyword evidence="6 16" id="KW-0808">Transferase</keyword>
<dbReference type="NCBIfam" id="NF006479">
    <property type="entry name" value="PRK08887.1"/>
    <property type="match status" value="1"/>
</dbReference>
<dbReference type="PANTHER" id="PTHR39321:SF3">
    <property type="entry name" value="PHOSPHOPANTETHEINE ADENYLYLTRANSFERASE"/>
    <property type="match status" value="1"/>
</dbReference>
<evidence type="ECO:0000256" key="11">
    <source>
        <dbReference type="ARBA" id="ARBA00031253"/>
    </source>
</evidence>